<protein>
    <submittedName>
        <fullName evidence="1">Uncharacterized protein</fullName>
    </submittedName>
</protein>
<evidence type="ECO:0000313" key="2">
    <source>
        <dbReference type="Proteomes" id="UP000176339"/>
    </source>
</evidence>
<name>A0A1F5NZA7_9BACT</name>
<evidence type="ECO:0000313" key="1">
    <source>
        <dbReference type="EMBL" id="OGE82690.1"/>
    </source>
</evidence>
<comment type="caution">
    <text evidence="1">The sequence shown here is derived from an EMBL/GenBank/DDBJ whole genome shotgun (WGS) entry which is preliminary data.</text>
</comment>
<dbReference type="EMBL" id="MFEN01000065">
    <property type="protein sequence ID" value="OGE82690.1"/>
    <property type="molecule type" value="Genomic_DNA"/>
</dbReference>
<reference evidence="1 2" key="1">
    <citation type="journal article" date="2016" name="Nat. Commun.">
        <title>Thousands of microbial genomes shed light on interconnected biogeochemical processes in an aquifer system.</title>
        <authorList>
            <person name="Anantharaman K."/>
            <person name="Brown C.T."/>
            <person name="Hug L.A."/>
            <person name="Sharon I."/>
            <person name="Castelle C.J."/>
            <person name="Probst A.J."/>
            <person name="Thomas B.C."/>
            <person name="Singh A."/>
            <person name="Wilkins M.J."/>
            <person name="Karaoz U."/>
            <person name="Brodie E.L."/>
            <person name="Williams K.H."/>
            <person name="Hubbard S.S."/>
            <person name="Banfield J.F."/>
        </authorList>
    </citation>
    <scope>NUCLEOTIDE SEQUENCE [LARGE SCALE GENOMIC DNA]</scope>
</reference>
<gene>
    <name evidence="1" type="ORF">A2846_01475</name>
</gene>
<dbReference type="Proteomes" id="UP000176339">
    <property type="component" value="Unassembled WGS sequence"/>
</dbReference>
<sequence>MNESGKEKSFLEKGRDEQYRDFADAVINALPRDIDSDIMGGWIEDPAGLSRRLGAALGAHRSGIAGKHLKSWHLFYHDLFQIDLDFGQMRVPDARKGFDRLIVVASGLTPHRIFEVFRELFGHDCYGELAGVLLEDERSSGSGPYAVWAMDNTEPDDDLKGVSAESLKNDGVESMTLVERLLFGLKYHNETGDHLDRETWTLCAGSRHAGVFVPRVGAGSGIELGWCSKHEAHPVLRARRVVA</sequence>
<organism evidence="1 2">
    <name type="scientific">Candidatus Doudnabacteria bacterium RIFCSPHIGHO2_01_FULL_49_9</name>
    <dbReference type="NCBI Taxonomy" id="1817827"/>
    <lineage>
        <taxon>Bacteria</taxon>
        <taxon>Candidatus Doudnaibacteriota</taxon>
    </lineage>
</organism>
<dbReference type="AlphaFoldDB" id="A0A1F5NZA7"/>
<proteinExistence type="predicted"/>
<accession>A0A1F5NZA7</accession>